<proteinExistence type="predicted"/>
<keyword evidence="1" id="KW-0472">Membrane</keyword>
<gene>
    <name evidence="2" type="ORF">Pmani_002186</name>
</gene>
<organism evidence="2 3">
    <name type="scientific">Petrolisthes manimaculis</name>
    <dbReference type="NCBI Taxonomy" id="1843537"/>
    <lineage>
        <taxon>Eukaryota</taxon>
        <taxon>Metazoa</taxon>
        <taxon>Ecdysozoa</taxon>
        <taxon>Arthropoda</taxon>
        <taxon>Crustacea</taxon>
        <taxon>Multicrustacea</taxon>
        <taxon>Malacostraca</taxon>
        <taxon>Eumalacostraca</taxon>
        <taxon>Eucarida</taxon>
        <taxon>Decapoda</taxon>
        <taxon>Pleocyemata</taxon>
        <taxon>Anomura</taxon>
        <taxon>Galatheoidea</taxon>
        <taxon>Porcellanidae</taxon>
        <taxon>Petrolisthes</taxon>
    </lineage>
</organism>
<protein>
    <submittedName>
        <fullName evidence="2">Uncharacterized protein</fullName>
    </submittedName>
</protein>
<dbReference type="Proteomes" id="UP001292094">
    <property type="component" value="Unassembled WGS sequence"/>
</dbReference>
<sequence>MPRVQTETAQYSLVTHISLLPLHISLFVFLASHHFTIMNFNKTTTLYCYVTPSQDDVTTDVTIRCYVTTDVTPSQDDVTTDVSISCYVTPSQDDVTADVTIGCYVTTDVTIRCYVTPSQDDVTTDVTKILRYCYVTIHH</sequence>
<evidence type="ECO:0000256" key="1">
    <source>
        <dbReference type="SAM" id="Phobius"/>
    </source>
</evidence>
<name>A0AAE1QKW0_9EUCA</name>
<dbReference type="EMBL" id="JAWZYT010000156">
    <property type="protein sequence ID" value="KAK4327358.1"/>
    <property type="molecule type" value="Genomic_DNA"/>
</dbReference>
<accession>A0AAE1QKW0</accession>
<evidence type="ECO:0000313" key="3">
    <source>
        <dbReference type="Proteomes" id="UP001292094"/>
    </source>
</evidence>
<evidence type="ECO:0000313" key="2">
    <source>
        <dbReference type="EMBL" id="KAK4327358.1"/>
    </source>
</evidence>
<keyword evidence="1" id="KW-0812">Transmembrane</keyword>
<reference evidence="2" key="1">
    <citation type="submission" date="2023-11" db="EMBL/GenBank/DDBJ databases">
        <title>Genome assemblies of two species of porcelain crab, Petrolisthes cinctipes and Petrolisthes manimaculis (Anomura: Porcellanidae).</title>
        <authorList>
            <person name="Angst P."/>
        </authorList>
    </citation>
    <scope>NUCLEOTIDE SEQUENCE</scope>
    <source>
        <strain evidence="2">PB745_02</strain>
        <tissue evidence="2">Gill</tissue>
    </source>
</reference>
<comment type="caution">
    <text evidence="2">The sequence shown here is derived from an EMBL/GenBank/DDBJ whole genome shotgun (WGS) entry which is preliminary data.</text>
</comment>
<dbReference type="AlphaFoldDB" id="A0AAE1QKW0"/>
<keyword evidence="3" id="KW-1185">Reference proteome</keyword>
<feature type="transmembrane region" description="Helical" evidence="1">
    <location>
        <begin position="12"/>
        <end position="32"/>
    </location>
</feature>
<keyword evidence="1" id="KW-1133">Transmembrane helix</keyword>